<dbReference type="Pfam" id="PF01998">
    <property type="entry name" value="DUF131"/>
    <property type="match status" value="1"/>
</dbReference>
<dbReference type="RefSeq" id="WP_012966085.1">
    <property type="nucleotide sequence ID" value="NC_013849.1"/>
</dbReference>
<evidence type="ECO:0000256" key="1">
    <source>
        <dbReference type="SAM" id="Phobius"/>
    </source>
</evidence>
<dbReference type="InterPro" id="IPR002849">
    <property type="entry name" value="DUF131"/>
</dbReference>
<dbReference type="Proteomes" id="UP000002613">
    <property type="component" value="Chromosome"/>
</dbReference>
<sequence length="86" mass="9749">MLEYLAIALIAIGIFLLVKGLTERVEIQIPEYREEEFEERERRKVEAGGVVLIGPIPIVFGSSRMAVLALILTIVLMLIVFLLFYV</sequence>
<dbReference type="EMBL" id="CP001899">
    <property type="protein sequence ID" value="ADC65745.1"/>
    <property type="molecule type" value="Genomic_DNA"/>
</dbReference>
<accession>D3RZ32</accession>
<reference evidence="3" key="1">
    <citation type="submission" date="2010-02" db="EMBL/GenBank/DDBJ databases">
        <title>Complete sequence of Ferroglobus placidus DSM 10642.</title>
        <authorList>
            <consortium name="US DOE Joint Genome Institute"/>
            <person name="Lucas S."/>
            <person name="Copeland A."/>
            <person name="Lapidus A."/>
            <person name="Cheng J.-F."/>
            <person name="Bruce D."/>
            <person name="Goodwin L."/>
            <person name="Pitluck S."/>
            <person name="Saunders E."/>
            <person name="Brettin T."/>
            <person name="Detter J.C."/>
            <person name="Han C."/>
            <person name="Tapia R."/>
            <person name="Larimer F."/>
            <person name="Land M."/>
            <person name="Hauser L."/>
            <person name="Kyrpides N."/>
            <person name="Ivanova N."/>
            <person name="Holmes D."/>
            <person name="Lovley D."/>
            <person name="Kyrpides N."/>
            <person name="Anderson I.J."/>
            <person name="Woyke T."/>
        </authorList>
    </citation>
    <scope>NUCLEOTIDE SEQUENCE [LARGE SCALE GENOMIC DNA]</scope>
    <source>
        <strain evidence="3">DSM 10642 / AEDII12DO</strain>
    </source>
</reference>
<name>D3RZ32_FERPA</name>
<dbReference type="eggNOG" id="arCOG11173">
    <property type="taxonomic scope" value="Archaea"/>
</dbReference>
<dbReference type="PaxDb" id="589924-Ferp_1596"/>
<dbReference type="NCBIfam" id="TIGR00304">
    <property type="entry name" value="TIGR00304 family membrane protein"/>
    <property type="match status" value="1"/>
</dbReference>
<dbReference type="AlphaFoldDB" id="D3RZ32"/>
<organism evidence="2 3">
    <name type="scientific">Ferroglobus placidus (strain DSM 10642 / AEDII12DO)</name>
    <dbReference type="NCBI Taxonomy" id="589924"/>
    <lineage>
        <taxon>Archaea</taxon>
        <taxon>Methanobacteriati</taxon>
        <taxon>Methanobacteriota</taxon>
        <taxon>Archaeoglobi</taxon>
        <taxon>Archaeoglobales</taxon>
        <taxon>Archaeoglobaceae</taxon>
        <taxon>Ferroglobus</taxon>
    </lineage>
</organism>
<proteinExistence type="predicted"/>
<keyword evidence="1" id="KW-0472">Membrane</keyword>
<keyword evidence="1" id="KW-0812">Transmembrane</keyword>
<protein>
    <recommendedName>
        <fullName evidence="4">TIGR00304 family protein</fullName>
    </recommendedName>
</protein>
<reference evidence="2 3" key="2">
    <citation type="journal article" date="2011" name="Stand. Genomic Sci.">
        <title>Complete genome sequence of Ferroglobus placidus AEDII12DO.</title>
        <authorList>
            <person name="Anderson I."/>
            <person name="Risso C."/>
            <person name="Holmes D."/>
            <person name="Lucas S."/>
            <person name="Copeland A."/>
            <person name="Lapidus A."/>
            <person name="Cheng J.F."/>
            <person name="Bruce D."/>
            <person name="Goodwin L."/>
            <person name="Pitluck S."/>
            <person name="Saunders E."/>
            <person name="Brettin T."/>
            <person name="Detter J.C."/>
            <person name="Han C."/>
            <person name="Tapia R."/>
            <person name="Larimer F."/>
            <person name="Land M."/>
            <person name="Hauser L."/>
            <person name="Woyke T."/>
            <person name="Lovley D."/>
            <person name="Kyrpides N."/>
            <person name="Ivanova N."/>
        </authorList>
    </citation>
    <scope>NUCLEOTIDE SEQUENCE [LARGE SCALE GENOMIC DNA]</scope>
    <source>
        <strain evidence="3">DSM 10642 / AEDII12DO</strain>
    </source>
</reference>
<feature type="transmembrane region" description="Helical" evidence="1">
    <location>
        <begin position="6"/>
        <end position="22"/>
    </location>
</feature>
<gene>
    <name evidence="2" type="ordered locus">Ferp_1596</name>
</gene>
<dbReference type="OrthoDB" id="86094at2157"/>
<dbReference type="HOGENOM" id="CLU_149108_0_1_2"/>
<dbReference type="KEGG" id="fpl:Ferp_1596"/>
<evidence type="ECO:0000313" key="3">
    <source>
        <dbReference type="Proteomes" id="UP000002613"/>
    </source>
</evidence>
<evidence type="ECO:0008006" key="4">
    <source>
        <dbReference type="Google" id="ProtNLM"/>
    </source>
</evidence>
<feature type="transmembrane region" description="Helical" evidence="1">
    <location>
        <begin position="66"/>
        <end position="85"/>
    </location>
</feature>
<keyword evidence="1" id="KW-1133">Transmembrane helix</keyword>
<dbReference type="STRING" id="589924.Ferp_1596"/>
<keyword evidence="3" id="KW-1185">Reference proteome</keyword>
<evidence type="ECO:0000313" key="2">
    <source>
        <dbReference type="EMBL" id="ADC65745.1"/>
    </source>
</evidence>
<dbReference type="GeneID" id="8779117"/>